<sequence>MSSSLHDRVVDALGHAIVNREISAGTIMLAEELERRFGVSRSVVREAVRVLQSLGMTESIKRLGIKVLPVERWNALDPQLIRWRLSSADQAAQLRALTELRAVVEPAAAALAAALGPRESAEQLLDLAAQMRTAAAAGDQDAFSDADTAFHRVLLRASGNEMFASLDQAIGEVIKGRSEHGMMPKYPTETSVRRHEDIAIAIRDGNARGAQETMTQIMQRTASELEKVWQNAPRTFS</sequence>
<dbReference type="InterPro" id="IPR008920">
    <property type="entry name" value="TF_FadR/GntR_C"/>
</dbReference>
<dbReference type="GO" id="GO:0003700">
    <property type="term" value="F:DNA-binding transcription factor activity"/>
    <property type="evidence" value="ECO:0007669"/>
    <property type="project" value="InterPro"/>
</dbReference>
<dbReference type="InterPro" id="IPR000524">
    <property type="entry name" value="Tscrpt_reg_HTH_GntR"/>
</dbReference>
<evidence type="ECO:0000256" key="1">
    <source>
        <dbReference type="ARBA" id="ARBA00023015"/>
    </source>
</evidence>
<keyword evidence="1" id="KW-0805">Transcription regulation</keyword>
<reference evidence="5" key="1">
    <citation type="submission" date="2024-02" db="EMBL/GenBank/DDBJ databases">
        <title>Tomenella chthoni gen. nov. sp. nov., a member of the family Jonesiaceae isolated from bat guano.</title>
        <authorList>
            <person name="Miller S.L."/>
            <person name="King J."/>
            <person name="Sankaranarayanan K."/>
            <person name="Lawson P.A."/>
        </authorList>
    </citation>
    <scope>NUCLEOTIDE SEQUENCE</scope>
    <source>
        <strain evidence="5">BS-20</strain>
    </source>
</reference>
<dbReference type="PROSITE" id="PS50949">
    <property type="entry name" value="HTH_GNTR"/>
    <property type="match status" value="1"/>
</dbReference>
<dbReference type="Gene3D" id="1.10.10.10">
    <property type="entry name" value="Winged helix-like DNA-binding domain superfamily/Winged helix DNA-binding domain"/>
    <property type="match status" value="1"/>
</dbReference>
<dbReference type="Pfam" id="PF00392">
    <property type="entry name" value="GntR"/>
    <property type="match status" value="1"/>
</dbReference>
<organism evidence="5">
    <name type="scientific">Jonesiaceae bacterium BS-20</name>
    <dbReference type="NCBI Taxonomy" id="3120821"/>
    <lineage>
        <taxon>Bacteria</taxon>
        <taxon>Bacillati</taxon>
        <taxon>Actinomycetota</taxon>
        <taxon>Actinomycetes</taxon>
        <taxon>Micrococcales</taxon>
        <taxon>Jonesiaceae</taxon>
    </lineage>
</organism>
<dbReference type="SMART" id="SM00345">
    <property type="entry name" value="HTH_GNTR"/>
    <property type="match status" value="1"/>
</dbReference>
<dbReference type="PANTHER" id="PTHR43537">
    <property type="entry name" value="TRANSCRIPTIONAL REGULATOR, GNTR FAMILY"/>
    <property type="match status" value="1"/>
</dbReference>
<keyword evidence="2" id="KW-0238">DNA-binding</keyword>
<proteinExistence type="predicted"/>
<dbReference type="Gene3D" id="1.20.120.530">
    <property type="entry name" value="GntR ligand-binding domain-like"/>
    <property type="match status" value="1"/>
</dbReference>
<evidence type="ECO:0000256" key="2">
    <source>
        <dbReference type="ARBA" id="ARBA00023125"/>
    </source>
</evidence>
<name>A0AAU7DWZ3_9MICO</name>
<evidence type="ECO:0000256" key="3">
    <source>
        <dbReference type="ARBA" id="ARBA00023163"/>
    </source>
</evidence>
<evidence type="ECO:0000259" key="4">
    <source>
        <dbReference type="PROSITE" id="PS50949"/>
    </source>
</evidence>
<dbReference type="InterPro" id="IPR011711">
    <property type="entry name" value="GntR_C"/>
</dbReference>
<dbReference type="EMBL" id="CP146203">
    <property type="protein sequence ID" value="XBH21864.1"/>
    <property type="molecule type" value="Genomic_DNA"/>
</dbReference>
<dbReference type="PANTHER" id="PTHR43537:SF44">
    <property type="entry name" value="GNTR FAMILY REGULATORY PROTEIN"/>
    <property type="match status" value="1"/>
</dbReference>
<dbReference type="InterPro" id="IPR036388">
    <property type="entry name" value="WH-like_DNA-bd_sf"/>
</dbReference>
<dbReference type="Pfam" id="PF07729">
    <property type="entry name" value="FCD"/>
    <property type="match status" value="1"/>
</dbReference>
<gene>
    <name evidence="5" type="ORF">V5R04_01145</name>
</gene>
<dbReference type="SMART" id="SM00895">
    <property type="entry name" value="FCD"/>
    <property type="match status" value="1"/>
</dbReference>
<dbReference type="SUPFAM" id="SSF48008">
    <property type="entry name" value="GntR ligand-binding domain-like"/>
    <property type="match status" value="1"/>
</dbReference>
<protein>
    <submittedName>
        <fullName evidence="5">FCD domain-containing protein</fullName>
    </submittedName>
</protein>
<accession>A0AAU7DWZ3</accession>
<dbReference type="InterPro" id="IPR036390">
    <property type="entry name" value="WH_DNA-bd_sf"/>
</dbReference>
<feature type="domain" description="HTH gntR-type" evidence="4">
    <location>
        <begin position="3"/>
        <end position="70"/>
    </location>
</feature>
<dbReference type="GO" id="GO:0003677">
    <property type="term" value="F:DNA binding"/>
    <property type="evidence" value="ECO:0007669"/>
    <property type="project" value="UniProtKB-KW"/>
</dbReference>
<evidence type="ECO:0000313" key="5">
    <source>
        <dbReference type="EMBL" id="XBH21864.1"/>
    </source>
</evidence>
<keyword evidence="3" id="KW-0804">Transcription</keyword>
<dbReference type="AlphaFoldDB" id="A0AAU7DWZ3"/>
<dbReference type="SUPFAM" id="SSF46785">
    <property type="entry name" value="Winged helix' DNA-binding domain"/>
    <property type="match status" value="1"/>
</dbReference>